<name>A0A931YD80_9BACT</name>
<dbReference type="SUPFAM" id="SSF53098">
    <property type="entry name" value="Ribonuclease H-like"/>
    <property type="match status" value="1"/>
</dbReference>
<evidence type="ECO:0000256" key="2">
    <source>
        <dbReference type="ARBA" id="ARBA00022801"/>
    </source>
</evidence>
<dbReference type="InterPro" id="IPR012337">
    <property type="entry name" value="RNaseH-like_sf"/>
</dbReference>
<evidence type="ECO:0000259" key="4">
    <source>
        <dbReference type="SMART" id="SM00479"/>
    </source>
</evidence>
<evidence type="ECO:0000313" key="5">
    <source>
        <dbReference type="EMBL" id="MBI2465731.1"/>
    </source>
</evidence>
<dbReference type="Proteomes" id="UP000709672">
    <property type="component" value="Unassembled WGS sequence"/>
</dbReference>
<sequence length="179" mass="20711">MEFTKRPLAITDVETTGLDYQLHEIIEIGLILADQKTLKILDEWSVKVKPRKIKTAAEAALKVAGYNKLDWLNAVTLKEAMEAYSKKTKNAIFVAQNSFFDWSFLSEAFKQTGVEDHIDYHRVDLFTIGWSKAKELKRLKKFTLKEMCRYFNIEPEPVPHRAPNGARKAREILIKLQNI</sequence>
<proteinExistence type="predicted"/>
<feature type="domain" description="Exonuclease" evidence="4">
    <location>
        <begin position="7"/>
        <end position="179"/>
    </location>
</feature>
<dbReference type="EMBL" id="JACPHQ010000008">
    <property type="protein sequence ID" value="MBI2465731.1"/>
    <property type="molecule type" value="Genomic_DNA"/>
</dbReference>
<keyword evidence="3 5" id="KW-0269">Exonuclease</keyword>
<dbReference type="PANTHER" id="PTHR30231:SF4">
    <property type="entry name" value="PROTEIN NEN2"/>
    <property type="match status" value="1"/>
</dbReference>
<dbReference type="GO" id="GO:0008408">
    <property type="term" value="F:3'-5' exonuclease activity"/>
    <property type="evidence" value="ECO:0007669"/>
    <property type="project" value="TreeGrafter"/>
</dbReference>
<dbReference type="SMART" id="SM00479">
    <property type="entry name" value="EXOIII"/>
    <property type="match status" value="1"/>
</dbReference>
<protein>
    <submittedName>
        <fullName evidence="5">3'-5' exonuclease</fullName>
    </submittedName>
</protein>
<keyword evidence="1" id="KW-0540">Nuclease</keyword>
<evidence type="ECO:0000256" key="3">
    <source>
        <dbReference type="ARBA" id="ARBA00022839"/>
    </source>
</evidence>
<dbReference type="GO" id="GO:0003676">
    <property type="term" value="F:nucleic acid binding"/>
    <property type="evidence" value="ECO:0007669"/>
    <property type="project" value="InterPro"/>
</dbReference>
<organism evidence="5 6">
    <name type="scientific">Candidatus Sungiibacteriota bacterium</name>
    <dbReference type="NCBI Taxonomy" id="2750080"/>
    <lineage>
        <taxon>Bacteria</taxon>
        <taxon>Candidatus Sungiibacteriota</taxon>
    </lineage>
</organism>
<evidence type="ECO:0000313" key="6">
    <source>
        <dbReference type="Proteomes" id="UP000709672"/>
    </source>
</evidence>
<accession>A0A931YD80</accession>
<dbReference type="PANTHER" id="PTHR30231">
    <property type="entry name" value="DNA POLYMERASE III SUBUNIT EPSILON"/>
    <property type="match status" value="1"/>
</dbReference>
<comment type="caution">
    <text evidence="5">The sequence shown here is derived from an EMBL/GenBank/DDBJ whole genome shotgun (WGS) entry which is preliminary data.</text>
</comment>
<evidence type="ECO:0000256" key="1">
    <source>
        <dbReference type="ARBA" id="ARBA00022722"/>
    </source>
</evidence>
<gene>
    <name evidence="5" type="ORF">HYV66_00685</name>
</gene>
<dbReference type="Pfam" id="PF00929">
    <property type="entry name" value="RNase_T"/>
    <property type="match status" value="1"/>
</dbReference>
<keyword evidence="2" id="KW-0378">Hydrolase</keyword>
<dbReference type="Gene3D" id="3.30.420.10">
    <property type="entry name" value="Ribonuclease H-like superfamily/Ribonuclease H"/>
    <property type="match status" value="1"/>
</dbReference>
<dbReference type="GO" id="GO:0005829">
    <property type="term" value="C:cytosol"/>
    <property type="evidence" value="ECO:0007669"/>
    <property type="project" value="TreeGrafter"/>
</dbReference>
<dbReference type="InterPro" id="IPR013520">
    <property type="entry name" value="Ribonucl_H"/>
</dbReference>
<dbReference type="CDD" id="cd06127">
    <property type="entry name" value="DEDDh"/>
    <property type="match status" value="1"/>
</dbReference>
<dbReference type="AlphaFoldDB" id="A0A931YD80"/>
<dbReference type="InterPro" id="IPR036397">
    <property type="entry name" value="RNaseH_sf"/>
</dbReference>
<reference evidence="5" key="1">
    <citation type="submission" date="2020-07" db="EMBL/GenBank/DDBJ databases">
        <title>Huge and variable diversity of episymbiotic CPR bacteria and DPANN archaea in groundwater ecosystems.</title>
        <authorList>
            <person name="He C.Y."/>
            <person name="Keren R."/>
            <person name="Whittaker M."/>
            <person name="Farag I.F."/>
            <person name="Doudna J."/>
            <person name="Cate J.H.D."/>
            <person name="Banfield J.F."/>
        </authorList>
    </citation>
    <scope>NUCLEOTIDE SEQUENCE</scope>
    <source>
        <strain evidence="5">NC_groundwater_418_Ag_B-0.1um_45_10</strain>
    </source>
</reference>